<comment type="similarity">
    <text evidence="1">Belongs to the UPF0201 family.</text>
</comment>
<proteinExistence type="inferred from homology"/>
<dbReference type="KEGG" id="ccai:NAS2_0113"/>
<dbReference type="HAMAP" id="MF_01112">
    <property type="entry name" value="UPF0201"/>
    <property type="match status" value="1"/>
</dbReference>
<sequence length="131" mass="15062">MEAWLNPSEDASKVMRAMMNVLGGRRAGNVIERVEDHLMVVEASGVQPLFALRDQARYRRVMAALRRLLMENRAGNRTHVYINRQAAYVGRISFIEDEDESPLGPIILRLESEDLDSLIDWLVPEKESLRR</sequence>
<gene>
    <name evidence="2" type="ORF">NAS2_0113</name>
</gene>
<keyword evidence="3" id="KW-1185">Reference proteome</keyword>
<evidence type="ECO:0000256" key="1">
    <source>
        <dbReference type="HAMAP-Rule" id="MF_01112"/>
    </source>
</evidence>
<organism evidence="2 3">
    <name type="scientific">Conexivisphaera calida</name>
    <dbReference type="NCBI Taxonomy" id="1874277"/>
    <lineage>
        <taxon>Archaea</taxon>
        <taxon>Nitrososphaerota</taxon>
        <taxon>Conexivisphaeria</taxon>
        <taxon>Conexivisphaerales</taxon>
        <taxon>Conexivisphaeraceae</taxon>
        <taxon>Conexivisphaera</taxon>
    </lineage>
</organism>
<dbReference type="AlphaFoldDB" id="A0A4P2VAL4"/>
<dbReference type="Pfam" id="PF01877">
    <property type="entry name" value="RNA_binding"/>
    <property type="match status" value="1"/>
</dbReference>
<dbReference type="EMBL" id="AP018732">
    <property type="protein sequence ID" value="BBE41519.1"/>
    <property type="molecule type" value="Genomic_DNA"/>
</dbReference>
<evidence type="ECO:0000313" key="2">
    <source>
        <dbReference type="EMBL" id="BBE41519.1"/>
    </source>
</evidence>
<dbReference type="SUPFAM" id="SSF55282">
    <property type="entry name" value="RL5-like"/>
    <property type="match status" value="1"/>
</dbReference>
<dbReference type="InterPro" id="IPR002739">
    <property type="entry name" value="PAB1135-like"/>
</dbReference>
<dbReference type="InterPro" id="IPR022803">
    <property type="entry name" value="Ribosomal_uL5_dom_sf"/>
</dbReference>
<evidence type="ECO:0000313" key="3">
    <source>
        <dbReference type="Proteomes" id="UP000509448"/>
    </source>
</evidence>
<dbReference type="PANTHER" id="PTHR39652:SF1">
    <property type="entry name" value="UPF0201 PROTEIN TK1335"/>
    <property type="match status" value="1"/>
</dbReference>
<accession>A0A4P2VAL4</accession>
<reference evidence="2 3" key="1">
    <citation type="journal article" date="2019" name="ISME J.">
        <title>Isolation and characterization of a thermophilic sulfur- and iron-reducing thaumarchaeote from a terrestrial acidic hot spring.</title>
        <authorList>
            <person name="Kato S."/>
            <person name="Itoh T."/>
            <person name="Yuki M."/>
            <person name="Nagamori M."/>
            <person name="Ohnishi M."/>
            <person name="Uematsu K."/>
            <person name="Suzuki K."/>
            <person name="Takashina T."/>
            <person name="Ohkuma M."/>
        </authorList>
    </citation>
    <scope>NUCLEOTIDE SEQUENCE [LARGE SCALE GENOMIC DNA]</scope>
    <source>
        <strain evidence="2 3">NAS-02</strain>
    </source>
</reference>
<dbReference type="PANTHER" id="PTHR39652">
    <property type="entry name" value="UPF0201 PROTEIN TK1335"/>
    <property type="match status" value="1"/>
</dbReference>
<dbReference type="Proteomes" id="UP000509448">
    <property type="component" value="Chromosome"/>
</dbReference>
<name>A0A4P2VAL4_9ARCH</name>
<dbReference type="Gene3D" id="3.30.1440.10">
    <property type="match status" value="1"/>
</dbReference>
<protein>
    <recommendedName>
        <fullName evidence="1">UPF0201 protein NAS2_0113</fullName>
    </recommendedName>
</protein>